<evidence type="ECO:0000256" key="1">
    <source>
        <dbReference type="ARBA" id="ARBA00004167"/>
    </source>
</evidence>
<comment type="caution">
    <text evidence="9">The sequence shown here is derived from an EMBL/GenBank/DDBJ whole genome shotgun (WGS) entry which is preliminary data.</text>
</comment>
<keyword evidence="4" id="KW-0653">Protein transport</keyword>
<name>A0A4Z1E5N4_9MICO</name>
<evidence type="ECO:0000313" key="9">
    <source>
        <dbReference type="EMBL" id="TGO06188.1"/>
    </source>
</evidence>
<keyword evidence="6" id="KW-0811">Translocation</keyword>
<dbReference type="InterPro" id="IPR003369">
    <property type="entry name" value="TatA/B/E"/>
</dbReference>
<feature type="compositionally biased region" description="Pro residues" evidence="8">
    <location>
        <begin position="96"/>
        <end position="106"/>
    </location>
</feature>
<dbReference type="GO" id="GO:0015031">
    <property type="term" value="P:protein transport"/>
    <property type="evidence" value="ECO:0007669"/>
    <property type="project" value="UniProtKB-KW"/>
</dbReference>
<evidence type="ECO:0000256" key="6">
    <source>
        <dbReference type="ARBA" id="ARBA00023010"/>
    </source>
</evidence>
<keyword evidence="2" id="KW-0813">Transport</keyword>
<evidence type="ECO:0000256" key="4">
    <source>
        <dbReference type="ARBA" id="ARBA00022927"/>
    </source>
</evidence>
<evidence type="ECO:0000256" key="8">
    <source>
        <dbReference type="SAM" id="MobiDB-lite"/>
    </source>
</evidence>
<sequence length="135" mass="14268">MISFPNPWELGILVVVVLLVVGPERLPAFAAQLGRLVRELRDLARGATERVREEMGDSFDDLKDLDPRQYDPRRIVREALMDDPPAARPASRFVAPEPPATPPGRPAPSTGSGAGAVSGGAVAAGGATPFDDEAT</sequence>
<organism evidence="9 10">
    <name type="scientific">Serinibacter arcticus</name>
    <dbReference type="NCBI Taxonomy" id="1655435"/>
    <lineage>
        <taxon>Bacteria</taxon>
        <taxon>Bacillati</taxon>
        <taxon>Actinomycetota</taxon>
        <taxon>Actinomycetes</taxon>
        <taxon>Micrococcales</taxon>
        <taxon>Beutenbergiaceae</taxon>
        <taxon>Serinibacter</taxon>
    </lineage>
</organism>
<feature type="region of interest" description="Disordered" evidence="8">
    <location>
        <begin position="79"/>
        <end position="135"/>
    </location>
</feature>
<keyword evidence="10" id="KW-1185">Reference proteome</keyword>
<dbReference type="RefSeq" id="WP_233251403.1">
    <property type="nucleotide sequence ID" value="NZ_RHPJ01000001.1"/>
</dbReference>
<evidence type="ECO:0000256" key="5">
    <source>
        <dbReference type="ARBA" id="ARBA00022989"/>
    </source>
</evidence>
<dbReference type="AlphaFoldDB" id="A0A4Z1E5N4"/>
<dbReference type="Pfam" id="PF02416">
    <property type="entry name" value="TatA_B_E"/>
    <property type="match status" value="1"/>
</dbReference>
<dbReference type="Proteomes" id="UP000297318">
    <property type="component" value="Unassembled WGS sequence"/>
</dbReference>
<evidence type="ECO:0000256" key="7">
    <source>
        <dbReference type="ARBA" id="ARBA00023136"/>
    </source>
</evidence>
<dbReference type="Gene3D" id="1.20.5.3310">
    <property type="match status" value="1"/>
</dbReference>
<protein>
    <submittedName>
        <fullName evidence="9">Twin-arginine translocation protein TatB</fullName>
    </submittedName>
</protein>
<proteinExistence type="predicted"/>
<reference evidence="9 10" key="1">
    <citation type="submission" date="2018-11" db="EMBL/GenBank/DDBJ databases">
        <title>Complete genome sequencing of the Actinobacteria Serinibacter sp. K3-2.</title>
        <authorList>
            <person name="Rakitin A.L."/>
            <person name="Beletsky A.V."/>
            <person name="Mardanov A.V."/>
            <person name="Ravin N.V."/>
            <person name="Gromova A.S."/>
            <person name="Filippova S.N."/>
            <person name="Gal'Chenko V.F."/>
        </authorList>
    </citation>
    <scope>NUCLEOTIDE SEQUENCE [LARGE SCALE GENOMIC DNA]</scope>
    <source>
        <strain evidence="9 10">K3-2</strain>
    </source>
</reference>
<keyword evidence="7" id="KW-0472">Membrane</keyword>
<feature type="compositionally biased region" description="Low complexity" evidence="8">
    <location>
        <begin position="119"/>
        <end position="129"/>
    </location>
</feature>
<keyword evidence="3" id="KW-0812">Transmembrane</keyword>
<evidence type="ECO:0000256" key="3">
    <source>
        <dbReference type="ARBA" id="ARBA00022692"/>
    </source>
</evidence>
<accession>A0A4Z1E5N4</accession>
<keyword evidence="5" id="KW-1133">Transmembrane helix</keyword>
<gene>
    <name evidence="9" type="ORF">SERN_0380</name>
</gene>
<comment type="subcellular location">
    <subcellularLocation>
        <location evidence="1">Membrane</location>
        <topology evidence="1">Single-pass membrane protein</topology>
    </subcellularLocation>
</comment>
<dbReference type="GO" id="GO:0016020">
    <property type="term" value="C:membrane"/>
    <property type="evidence" value="ECO:0007669"/>
    <property type="project" value="UniProtKB-ARBA"/>
</dbReference>
<evidence type="ECO:0000313" key="10">
    <source>
        <dbReference type="Proteomes" id="UP000297318"/>
    </source>
</evidence>
<dbReference type="EMBL" id="RHPJ01000001">
    <property type="protein sequence ID" value="TGO06188.1"/>
    <property type="molecule type" value="Genomic_DNA"/>
</dbReference>
<evidence type="ECO:0000256" key="2">
    <source>
        <dbReference type="ARBA" id="ARBA00022448"/>
    </source>
</evidence>